<dbReference type="AlphaFoldDB" id="A0A9W6QLS8"/>
<evidence type="ECO:0000313" key="3">
    <source>
        <dbReference type="EMBL" id="GLW92783.1"/>
    </source>
</evidence>
<gene>
    <name evidence="3" type="ORF">Aglo03_35990</name>
</gene>
<feature type="region of interest" description="Disordered" evidence="2">
    <location>
        <begin position="258"/>
        <end position="290"/>
    </location>
</feature>
<proteinExistence type="predicted"/>
<dbReference type="Proteomes" id="UP001165042">
    <property type="component" value="Unassembled WGS sequence"/>
</dbReference>
<sequence length="290" mass="31424">MGPQQDHPEFGVSRHGYDRTQVKRYLGTLADQHAATAAERDEALARAEEVDGQLQLARREIAALTERLDKIGNAAAASSAPNAAERAARTIATAEAQAREITARAEAAADTAWSAAEAASVALRDRYRALMADAEKRHAELHTAHAEFMAETRTKVDDMTTAATARQRTTDDQAERDRQRLEQAFQQELATRRSDLDTEVTTARATATAEATALVQAATDEADKRIATATSQVERLTALREQLAGRLRGTSELLTQSSQLLQPLEAESELDETTANAPTAKNLPLPQPTS</sequence>
<evidence type="ECO:0000256" key="2">
    <source>
        <dbReference type="SAM" id="MobiDB-lite"/>
    </source>
</evidence>
<comment type="caution">
    <text evidence="3">The sequence shown here is derived from an EMBL/GenBank/DDBJ whole genome shotgun (WGS) entry which is preliminary data.</text>
</comment>
<accession>A0A9W6QLS8</accession>
<keyword evidence="4" id="KW-1185">Reference proteome</keyword>
<name>A0A9W6QLS8_9PSEU</name>
<feature type="coiled-coil region" evidence="1">
    <location>
        <begin position="40"/>
        <end position="111"/>
    </location>
</feature>
<reference evidence="3" key="1">
    <citation type="submission" date="2023-02" db="EMBL/GenBank/DDBJ databases">
        <title>Actinokineospora globicatena NBRC 15670.</title>
        <authorList>
            <person name="Ichikawa N."/>
            <person name="Sato H."/>
            <person name="Tonouchi N."/>
        </authorList>
    </citation>
    <scope>NUCLEOTIDE SEQUENCE</scope>
    <source>
        <strain evidence="3">NBRC 15670</strain>
    </source>
</reference>
<protein>
    <recommendedName>
        <fullName evidence="5">DivIVA protein</fullName>
    </recommendedName>
</protein>
<evidence type="ECO:0000256" key="1">
    <source>
        <dbReference type="SAM" id="Coils"/>
    </source>
</evidence>
<organism evidence="3 4">
    <name type="scientific">Actinokineospora globicatena</name>
    <dbReference type="NCBI Taxonomy" id="103729"/>
    <lineage>
        <taxon>Bacteria</taxon>
        <taxon>Bacillati</taxon>
        <taxon>Actinomycetota</taxon>
        <taxon>Actinomycetes</taxon>
        <taxon>Pseudonocardiales</taxon>
        <taxon>Pseudonocardiaceae</taxon>
        <taxon>Actinokineospora</taxon>
    </lineage>
</organism>
<dbReference type="EMBL" id="BSSD01000005">
    <property type="protein sequence ID" value="GLW92783.1"/>
    <property type="molecule type" value="Genomic_DNA"/>
</dbReference>
<evidence type="ECO:0008006" key="5">
    <source>
        <dbReference type="Google" id="ProtNLM"/>
    </source>
</evidence>
<dbReference type="RefSeq" id="WP_285611260.1">
    <property type="nucleotide sequence ID" value="NZ_BSSD01000005.1"/>
</dbReference>
<keyword evidence="1" id="KW-0175">Coiled coil</keyword>
<evidence type="ECO:0000313" key="4">
    <source>
        <dbReference type="Proteomes" id="UP001165042"/>
    </source>
</evidence>